<accession>A0A2N5W770</accession>
<dbReference type="Proteomes" id="UP000235388">
    <property type="component" value="Unassembled WGS sequence"/>
</dbReference>
<evidence type="ECO:0000313" key="2">
    <source>
        <dbReference type="Proteomes" id="UP000235388"/>
    </source>
</evidence>
<name>A0A2N5W770_9BASI</name>
<dbReference type="AlphaFoldDB" id="A0A2N5W770"/>
<organism evidence="1 2">
    <name type="scientific">Puccinia coronata f. sp. avenae</name>
    <dbReference type="NCBI Taxonomy" id="200324"/>
    <lineage>
        <taxon>Eukaryota</taxon>
        <taxon>Fungi</taxon>
        <taxon>Dikarya</taxon>
        <taxon>Basidiomycota</taxon>
        <taxon>Pucciniomycotina</taxon>
        <taxon>Pucciniomycetes</taxon>
        <taxon>Pucciniales</taxon>
        <taxon>Pucciniaceae</taxon>
        <taxon>Puccinia</taxon>
    </lineage>
</organism>
<reference evidence="1 2" key="1">
    <citation type="submission" date="2017-11" db="EMBL/GenBank/DDBJ databases">
        <title>De novo assembly and phasing of dikaryotic genomes from two isolates of Puccinia coronata f. sp. avenae, the causal agent of oat crown rust.</title>
        <authorList>
            <person name="Miller M.E."/>
            <person name="Zhang Y."/>
            <person name="Omidvar V."/>
            <person name="Sperschneider J."/>
            <person name="Schwessinger B."/>
            <person name="Raley C."/>
            <person name="Palmer J.M."/>
            <person name="Garnica D."/>
            <person name="Upadhyaya N."/>
            <person name="Rathjen J."/>
            <person name="Taylor J.M."/>
            <person name="Park R.F."/>
            <person name="Dodds P.N."/>
            <person name="Hirsch C.D."/>
            <person name="Kianian S.F."/>
            <person name="Figueroa M."/>
        </authorList>
    </citation>
    <scope>NUCLEOTIDE SEQUENCE [LARGE SCALE GENOMIC DNA]</scope>
    <source>
        <strain evidence="1">12NC29</strain>
    </source>
</reference>
<proteinExistence type="predicted"/>
<sequence>MSSNKKLNDHTQCHMLIGFSSPELETSAHCREEHIARHVAQSLIAPRESLSVTVAKRNQKLNHHPCPQSNEEI</sequence>
<dbReference type="EMBL" id="PGCJ01000006">
    <property type="protein sequence ID" value="PLW58038.1"/>
    <property type="molecule type" value="Genomic_DNA"/>
</dbReference>
<gene>
    <name evidence="1" type="ORF">PCANC_00739</name>
</gene>
<keyword evidence="2" id="KW-1185">Reference proteome</keyword>
<comment type="caution">
    <text evidence="1">The sequence shown here is derived from an EMBL/GenBank/DDBJ whole genome shotgun (WGS) entry which is preliminary data.</text>
</comment>
<evidence type="ECO:0000313" key="1">
    <source>
        <dbReference type="EMBL" id="PLW58038.1"/>
    </source>
</evidence>
<protein>
    <submittedName>
        <fullName evidence="1">Uncharacterized protein</fullName>
    </submittedName>
</protein>